<feature type="domain" description="OmpR/PhoB-type" evidence="7">
    <location>
        <begin position="153"/>
        <end position="249"/>
    </location>
</feature>
<gene>
    <name evidence="8" type="ORF">Pme01_05340</name>
</gene>
<dbReference type="PANTHER" id="PTHR48111">
    <property type="entry name" value="REGULATOR OF RPOS"/>
    <property type="match status" value="1"/>
</dbReference>
<dbReference type="EMBL" id="BOON01000005">
    <property type="protein sequence ID" value="GII20937.1"/>
    <property type="molecule type" value="Genomic_DNA"/>
</dbReference>
<proteinExistence type="predicted"/>
<dbReference type="RefSeq" id="WP_168112829.1">
    <property type="nucleotide sequence ID" value="NZ_BOON01000005.1"/>
</dbReference>
<dbReference type="PROSITE" id="PS51755">
    <property type="entry name" value="OMPR_PHOB"/>
    <property type="match status" value="1"/>
</dbReference>
<accession>A0A8J3T971</accession>
<dbReference type="InterPro" id="IPR016032">
    <property type="entry name" value="Sig_transdc_resp-reg_C-effctor"/>
</dbReference>
<evidence type="ECO:0000256" key="5">
    <source>
        <dbReference type="PROSITE-ProRule" id="PRU01091"/>
    </source>
</evidence>
<dbReference type="InterPro" id="IPR039420">
    <property type="entry name" value="WalR-like"/>
</dbReference>
<feature type="compositionally biased region" description="Low complexity" evidence="6">
    <location>
        <begin position="1"/>
        <end position="37"/>
    </location>
</feature>
<sequence>MTGHTGTVTGHTGTVTGHTGTVTGHTGAVTPPAALAVTRRRRRPAAVGDGHLEETPMPAVRALRSLRTHRSAPANPVARTLPQSPTLVVNVQIAVPGGTPAAERVFALADRLHALAVDDDYAARVSTTVALVPTEPEPAVGYAETEPGTGPPVPPSPVPDLVLLVDRRIALLDGRSMRLTRLEYNLLLCLADNAGRVLTRGQLLRQVWGSPVASSGRTVDVHILRLRAKLGGRGPVISTIRGVGYRMDRQSRVAVIRDPGSPS</sequence>
<dbReference type="SMART" id="SM00862">
    <property type="entry name" value="Trans_reg_C"/>
    <property type="match status" value="1"/>
</dbReference>
<evidence type="ECO:0000256" key="3">
    <source>
        <dbReference type="ARBA" id="ARBA00023125"/>
    </source>
</evidence>
<dbReference type="GO" id="GO:0006355">
    <property type="term" value="P:regulation of DNA-templated transcription"/>
    <property type="evidence" value="ECO:0007669"/>
    <property type="project" value="InterPro"/>
</dbReference>
<dbReference type="InterPro" id="IPR036388">
    <property type="entry name" value="WH-like_DNA-bd_sf"/>
</dbReference>
<evidence type="ECO:0000256" key="4">
    <source>
        <dbReference type="ARBA" id="ARBA00023163"/>
    </source>
</evidence>
<evidence type="ECO:0000259" key="7">
    <source>
        <dbReference type="PROSITE" id="PS51755"/>
    </source>
</evidence>
<dbReference type="InterPro" id="IPR001867">
    <property type="entry name" value="OmpR/PhoB-type_DNA-bd"/>
</dbReference>
<protein>
    <recommendedName>
        <fullName evidence="7">OmpR/PhoB-type domain-containing protein</fullName>
    </recommendedName>
</protein>
<keyword evidence="2" id="KW-0805">Transcription regulation</keyword>
<name>A0A8J3T971_9ACTN</name>
<evidence type="ECO:0000313" key="9">
    <source>
        <dbReference type="Proteomes" id="UP000599074"/>
    </source>
</evidence>
<evidence type="ECO:0000256" key="6">
    <source>
        <dbReference type="SAM" id="MobiDB-lite"/>
    </source>
</evidence>
<dbReference type="SUPFAM" id="SSF46894">
    <property type="entry name" value="C-terminal effector domain of the bipartite response regulators"/>
    <property type="match status" value="1"/>
</dbReference>
<dbReference type="AlphaFoldDB" id="A0A8J3T971"/>
<keyword evidence="9" id="KW-1185">Reference proteome</keyword>
<evidence type="ECO:0000313" key="8">
    <source>
        <dbReference type="EMBL" id="GII20937.1"/>
    </source>
</evidence>
<dbReference type="Pfam" id="PF00486">
    <property type="entry name" value="Trans_reg_C"/>
    <property type="match status" value="1"/>
</dbReference>
<evidence type="ECO:0000256" key="1">
    <source>
        <dbReference type="ARBA" id="ARBA00022553"/>
    </source>
</evidence>
<feature type="DNA-binding region" description="OmpR/PhoB-type" evidence="5">
    <location>
        <begin position="153"/>
        <end position="249"/>
    </location>
</feature>
<reference evidence="8" key="1">
    <citation type="submission" date="2021-01" db="EMBL/GenBank/DDBJ databases">
        <title>Whole genome shotgun sequence of Planosporangium mesophilum NBRC 109066.</title>
        <authorList>
            <person name="Komaki H."/>
            <person name="Tamura T."/>
        </authorList>
    </citation>
    <scope>NUCLEOTIDE SEQUENCE</scope>
    <source>
        <strain evidence="8">NBRC 109066</strain>
    </source>
</reference>
<keyword evidence="1" id="KW-0597">Phosphoprotein</keyword>
<keyword evidence="4" id="KW-0804">Transcription</keyword>
<organism evidence="8 9">
    <name type="scientific">Planosporangium mesophilum</name>
    <dbReference type="NCBI Taxonomy" id="689768"/>
    <lineage>
        <taxon>Bacteria</taxon>
        <taxon>Bacillati</taxon>
        <taxon>Actinomycetota</taxon>
        <taxon>Actinomycetes</taxon>
        <taxon>Micromonosporales</taxon>
        <taxon>Micromonosporaceae</taxon>
        <taxon>Planosporangium</taxon>
    </lineage>
</organism>
<dbReference type="CDD" id="cd00383">
    <property type="entry name" value="trans_reg_C"/>
    <property type="match status" value="1"/>
</dbReference>
<dbReference type="GO" id="GO:0032993">
    <property type="term" value="C:protein-DNA complex"/>
    <property type="evidence" value="ECO:0007669"/>
    <property type="project" value="TreeGrafter"/>
</dbReference>
<dbReference type="GO" id="GO:0005829">
    <property type="term" value="C:cytosol"/>
    <property type="evidence" value="ECO:0007669"/>
    <property type="project" value="TreeGrafter"/>
</dbReference>
<dbReference type="GO" id="GO:0000976">
    <property type="term" value="F:transcription cis-regulatory region binding"/>
    <property type="evidence" value="ECO:0007669"/>
    <property type="project" value="TreeGrafter"/>
</dbReference>
<comment type="caution">
    <text evidence="8">The sequence shown here is derived from an EMBL/GenBank/DDBJ whole genome shotgun (WGS) entry which is preliminary data.</text>
</comment>
<dbReference type="Gene3D" id="1.10.10.10">
    <property type="entry name" value="Winged helix-like DNA-binding domain superfamily/Winged helix DNA-binding domain"/>
    <property type="match status" value="1"/>
</dbReference>
<feature type="region of interest" description="Disordered" evidence="6">
    <location>
        <begin position="1"/>
        <end position="57"/>
    </location>
</feature>
<evidence type="ECO:0000256" key="2">
    <source>
        <dbReference type="ARBA" id="ARBA00023015"/>
    </source>
</evidence>
<dbReference type="PANTHER" id="PTHR48111:SF4">
    <property type="entry name" value="DNA-BINDING DUAL TRANSCRIPTIONAL REGULATOR OMPR"/>
    <property type="match status" value="1"/>
</dbReference>
<keyword evidence="3 5" id="KW-0238">DNA-binding</keyword>
<dbReference type="Proteomes" id="UP000599074">
    <property type="component" value="Unassembled WGS sequence"/>
</dbReference>
<dbReference type="GO" id="GO:0000156">
    <property type="term" value="F:phosphorelay response regulator activity"/>
    <property type="evidence" value="ECO:0007669"/>
    <property type="project" value="TreeGrafter"/>
</dbReference>